<comment type="subcellular location">
    <subcellularLocation>
        <location evidence="1">Cell membrane</location>
        <topology evidence="1">Multi-pass membrane protein</topology>
    </subcellularLocation>
</comment>
<dbReference type="PANTHER" id="PTHR21716">
    <property type="entry name" value="TRANSMEMBRANE PROTEIN"/>
    <property type="match status" value="1"/>
</dbReference>
<evidence type="ECO:0000256" key="6">
    <source>
        <dbReference type="ARBA" id="ARBA00022989"/>
    </source>
</evidence>
<keyword evidence="5 8" id="KW-0812">Transmembrane</keyword>
<protein>
    <submittedName>
        <fullName evidence="9">AI-2E family transporter</fullName>
    </submittedName>
</protein>
<dbReference type="InterPro" id="IPR002549">
    <property type="entry name" value="AI-2E-like"/>
</dbReference>
<keyword evidence="10" id="KW-1185">Reference proteome</keyword>
<reference evidence="9" key="1">
    <citation type="submission" date="2022-09" db="EMBL/GenBank/DDBJ databases">
        <title>Comparative genomics and taxonomic characterization of three novel marine species of genus Reichenbachiella exhibiting antioxidant and polysaccharide degradation activities.</title>
        <authorList>
            <person name="Muhammad N."/>
            <person name="Lee Y.-J."/>
            <person name="Ko J."/>
            <person name="Kim S.-G."/>
        </authorList>
    </citation>
    <scope>NUCLEOTIDE SEQUENCE</scope>
    <source>
        <strain evidence="9">BKB1-1</strain>
    </source>
</reference>
<keyword evidence="7 8" id="KW-0472">Membrane</keyword>
<feature type="transmembrane region" description="Helical" evidence="8">
    <location>
        <begin position="60"/>
        <end position="86"/>
    </location>
</feature>
<feature type="transmembrane region" description="Helical" evidence="8">
    <location>
        <begin position="210"/>
        <end position="234"/>
    </location>
</feature>
<comment type="similarity">
    <text evidence="2">Belongs to the autoinducer-2 exporter (AI-2E) (TC 2.A.86) family.</text>
</comment>
<dbReference type="RefSeq" id="WP_262308099.1">
    <property type="nucleotide sequence ID" value="NZ_CP106679.1"/>
</dbReference>
<accession>A0ABY6CJF3</accession>
<evidence type="ECO:0000256" key="1">
    <source>
        <dbReference type="ARBA" id="ARBA00004651"/>
    </source>
</evidence>
<proteinExistence type="inferred from homology"/>
<feature type="transmembrane region" description="Helical" evidence="8">
    <location>
        <begin position="6"/>
        <end position="39"/>
    </location>
</feature>
<evidence type="ECO:0000256" key="8">
    <source>
        <dbReference type="SAM" id="Phobius"/>
    </source>
</evidence>
<evidence type="ECO:0000256" key="2">
    <source>
        <dbReference type="ARBA" id="ARBA00009773"/>
    </source>
</evidence>
<dbReference type="PANTHER" id="PTHR21716:SF53">
    <property type="entry name" value="PERMEASE PERM-RELATED"/>
    <property type="match status" value="1"/>
</dbReference>
<feature type="transmembrane region" description="Helical" evidence="8">
    <location>
        <begin position="317"/>
        <end position="343"/>
    </location>
</feature>
<dbReference type="EMBL" id="CP106679">
    <property type="protein sequence ID" value="UXP30652.1"/>
    <property type="molecule type" value="Genomic_DNA"/>
</dbReference>
<feature type="transmembrane region" description="Helical" evidence="8">
    <location>
        <begin position="152"/>
        <end position="175"/>
    </location>
</feature>
<evidence type="ECO:0000313" key="10">
    <source>
        <dbReference type="Proteomes" id="UP001065174"/>
    </source>
</evidence>
<gene>
    <name evidence="9" type="ORF">N6H18_09825</name>
</gene>
<feature type="transmembrane region" description="Helical" evidence="8">
    <location>
        <begin position="279"/>
        <end position="297"/>
    </location>
</feature>
<keyword evidence="3" id="KW-0813">Transport</keyword>
<name>A0ABY6CJF3_9BACT</name>
<evidence type="ECO:0000313" key="9">
    <source>
        <dbReference type="EMBL" id="UXP30652.1"/>
    </source>
</evidence>
<keyword evidence="6 8" id="KW-1133">Transmembrane helix</keyword>
<evidence type="ECO:0000256" key="7">
    <source>
        <dbReference type="ARBA" id="ARBA00023136"/>
    </source>
</evidence>
<evidence type="ECO:0000256" key="3">
    <source>
        <dbReference type="ARBA" id="ARBA00022448"/>
    </source>
</evidence>
<dbReference type="Proteomes" id="UP001065174">
    <property type="component" value="Chromosome"/>
</dbReference>
<dbReference type="Pfam" id="PF01594">
    <property type="entry name" value="AI-2E_transport"/>
    <property type="match status" value="1"/>
</dbReference>
<keyword evidence="4" id="KW-1003">Cell membrane</keyword>
<organism evidence="9 10">
    <name type="scientific">Reichenbachiella agarivorans</name>
    <dbReference type="NCBI Taxonomy" id="2979464"/>
    <lineage>
        <taxon>Bacteria</taxon>
        <taxon>Pseudomonadati</taxon>
        <taxon>Bacteroidota</taxon>
        <taxon>Cytophagia</taxon>
        <taxon>Cytophagales</taxon>
        <taxon>Reichenbachiellaceae</taxon>
        <taxon>Reichenbachiella</taxon>
    </lineage>
</organism>
<feature type="transmembrane region" description="Helical" evidence="8">
    <location>
        <begin position="240"/>
        <end position="267"/>
    </location>
</feature>
<evidence type="ECO:0000256" key="4">
    <source>
        <dbReference type="ARBA" id="ARBA00022475"/>
    </source>
</evidence>
<sequence>MINRTLLTILLITVTFVFGAWIFSDIFMYVCVSIVLATILRPLTNFISRTYIFRVKIPRVVAILVSFCTILGVVALFMLLFIPLIIEQINVISSISFTEVYTHLSTPIVATENFLIEYNLISIEDHSLTETIESSTLEVLKNIKFKNILNNLVTLTGGVFVTLMALAFITFFLLLENGIISRLMISVIPNQYFELFISAIYKIEHLLSNYLIGLLLQMLAIFSIAGIGLSIFGVNYALTIAVFAALANLIPYLGPILGASFGILVGISTGGHFTLDHENLILIIKILSVFAVVQVTDNVILQPMIFSKSVKAHPLEIFVVIFAAASLAGIPGMIAAIPVYTILRVSVMEIRDGFNSYQVFQVSK</sequence>
<evidence type="ECO:0000256" key="5">
    <source>
        <dbReference type="ARBA" id="ARBA00022692"/>
    </source>
</evidence>